<evidence type="ECO:0000313" key="1">
    <source>
        <dbReference type="EMBL" id="MEQ2178467.1"/>
    </source>
</evidence>
<protein>
    <submittedName>
        <fullName evidence="1">Uncharacterized protein</fullName>
    </submittedName>
</protein>
<sequence length="113" mass="12369">MSLDSRGGFAISTHCCCTAQPTVYYTGYDLVHTQSCLQLTSSQGYFVLGLQGIPDCLQDATEPWFNQINHQLAATWLPPPRSSPNEPCPPSTALHDLRLVQALQSQAPYSKVS</sequence>
<dbReference type="Proteomes" id="UP001476798">
    <property type="component" value="Unassembled WGS sequence"/>
</dbReference>
<proteinExistence type="predicted"/>
<gene>
    <name evidence="1" type="ORF">GOODEAATRI_014279</name>
</gene>
<keyword evidence="2" id="KW-1185">Reference proteome</keyword>
<evidence type="ECO:0000313" key="2">
    <source>
        <dbReference type="Proteomes" id="UP001476798"/>
    </source>
</evidence>
<dbReference type="EMBL" id="JAHRIO010060969">
    <property type="protein sequence ID" value="MEQ2178467.1"/>
    <property type="molecule type" value="Genomic_DNA"/>
</dbReference>
<comment type="caution">
    <text evidence="1">The sequence shown here is derived from an EMBL/GenBank/DDBJ whole genome shotgun (WGS) entry which is preliminary data.</text>
</comment>
<accession>A0ABV0P5K1</accession>
<name>A0ABV0P5K1_9TELE</name>
<organism evidence="1 2">
    <name type="scientific">Goodea atripinnis</name>
    <dbReference type="NCBI Taxonomy" id="208336"/>
    <lineage>
        <taxon>Eukaryota</taxon>
        <taxon>Metazoa</taxon>
        <taxon>Chordata</taxon>
        <taxon>Craniata</taxon>
        <taxon>Vertebrata</taxon>
        <taxon>Euteleostomi</taxon>
        <taxon>Actinopterygii</taxon>
        <taxon>Neopterygii</taxon>
        <taxon>Teleostei</taxon>
        <taxon>Neoteleostei</taxon>
        <taxon>Acanthomorphata</taxon>
        <taxon>Ovalentaria</taxon>
        <taxon>Atherinomorphae</taxon>
        <taxon>Cyprinodontiformes</taxon>
        <taxon>Goodeidae</taxon>
        <taxon>Goodea</taxon>
    </lineage>
</organism>
<reference evidence="1 2" key="1">
    <citation type="submission" date="2021-06" db="EMBL/GenBank/DDBJ databases">
        <authorList>
            <person name="Palmer J.M."/>
        </authorList>
    </citation>
    <scope>NUCLEOTIDE SEQUENCE [LARGE SCALE GENOMIC DNA]</scope>
    <source>
        <strain evidence="1 2">GA_2019</strain>
        <tissue evidence="1">Muscle</tissue>
    </source>
</reference>